<evidence type="ECO:0000259" key="1">
    <source>
        <dbReference type="Pfam" id="PF16531"/>
    </source>
</evidence>
<reference evidence="2" key="1">
    <citation type="submission" date="2021-01" db="EMBL/GenBank/DDBJ databases">
        <authorList>
            <person name="Corre E."/>
            <person name="Pelletier E."/>
            <person name="Niang G."/>
            <person name="Scheremetjew M."/>
            <person name="Finn R."/>
            <person name="Kale V."/>
            <person name="Holt S."/>
            <person name="Cochrane G."/>
            <person name="Meng A."/>
            <person name="Brown T."/>
            <person name="Cohen L."/>
        </authorList>
    </citation>
    <scope>NUCLEOTIDE SEQUENCE</scope>
    <source>
        <strain evidence="2">CCMP1594</strain>
    </source>
</reference>
<dbReference type="Pfam" id="PF16531">
    <property type="entry name" value="SAS-6_N"/>
    <property type="match status" value="1"/>
</dbReference>
<dbReference type="EMBL" id="HBJA01137480">
    <property type="protein sequence ID" value="CAE0835943.1"/>
    <property type="molecule type" value="Transcribed_RNA"/>
</dbReference>
<dbReference type="AlphaFoldDB" id="A0A7S4GG13"/>
<accession>A0A7S4GG13</accession>
<gene>
    <name evidence="2" type="ORF">EGYM00163_LOCUS47297</name>
</gene>
<dbReference type="Gene3D" id="2.170.210.20">
    <property type="entry name" value="Spindle assembly abnormal protein 6, N-terminal domain"/>
    <property type="match status" value="1"/>
</dbReference>
<sequence length="215" mass="24791">MDFKSIEEMDPSLADGHRVMYDREVPFELRTQESSQKPHDVGTLEAVKVKVLCLGEENSILSLRIELSSESDLFFHFCCNINQNGFRQLQDEQKLMCEFKGFASILLKMLNRCIKEPQSFLAVLILTSDGHAVLEFVQNMEYKFVELLVLPFKESPEYVIRQQISYRYNSLRSRMSVMQSRLQDVNALVKIKNPSLLMQLQRNSQLNANALGAMS</sequence>
<name>A0A7S4GG13_9EUGL</name>
<dbReference type="InterPro" id="IPR038558">
    <property type="entry name" value="SAS-6_N_sf"/>
</dbReference>
<dbReference type="InterPro" id="IPR032396">
    <property type="entry name" value="SAS-6_N"/>
</dbReference>
<evidence type="ECO:0000313" key="2">
    <source>
        <dbReference type="EMBL" id="CAE0835943.1"/>
    </source>
</evidence>
<protein>
    <recommendedName>
        <fullName evidence="1">Spindle assembly abnormal protein 6 N-terminal domain-containing protein</fullName>
    </recommendedName>
</protein>
<dbReference type="PANTHER" id="PTHR34230">
    <property type="entry name" value="ASSEMBLY ABNORMAL PROTEIN 6, PUTATIVE-RELATED"/>
    <property type="match status" value="1"/>
</dbReference>
<organism evidence="2">
    <name type="scientific">Eutreptiella gymnastica</name>
    <dbReference type="NCBI Taxonomy" id="73025"/>
    <lineage>
        <taxon>Eukaryota</taxon>
        <taxon>Discoba</taxon>
        <taxon>Euglenozoa</taxon>
        <taxon>Euglenida</taxon>
        <taxon>Spirocuta</taxon>
        <taxon>Euglenophyceae</taxon>
        <taxon>Eutreptiales</taxon>
        <taxon>Eutreptiaceae</taxon>
        <taxon>Eutreptiella</taxon>
    </lineage>
</organism>
<dbReference type="PANTHER" id="PTHR34230:SF2">
    <property type="entry name" value="SPINDLE ASSEMBLY ABNORMAL PROTEIN 6 N-TERMINAL DOMAIN-CONTAINING PROTEIN"/>
    <property type="match status" value="1"/>
</dbReference>
<dbReference type="CDD" id="cd10142">
    <property type="entry name" value="HD_SAS6_N"/>
    <property type="match status" value="1"/>
</dbReference>
<proteinExistence type="predicted"/>
<feature type="domain" description="Spindle assembly abnormal protein 6 N-terminal" evidence="1">
    <location>
        <begin position="20"/>
        <end position="152"/>
    </location>
</feature>